<comment type="caution">
    <text evidence="4">The sequence shown here is derived from an EMBL/GenBank/DDBJ whole genome shotgun (WGS) entry which is preliminary data.</text>
</comment>
<feature type="transmembrane region" description="Helical" evidence="2">
    <location>
        <begin position="95"/>
        <end position="117"/>
    </location>
</feature>
<feature type="transmembrane region" description="Helical" evidence="2">
    <location>
        <begin position="14"/>
        <end position="34"/>
    </location>
</feature>
<protein>
    <submittedName>
        <fullName evidence="4">DedA family protein</fullName>
    </submittedName>
</protein>
<dbReference type="PANTHER" id="PTHR42709:SF9">
    <property type="entry name" value="ALKALINE PHOSPHATASE LIKE PROTEIN"/>
    <property type="match status" value="1"/>
</dbReference>
<keyword evidence="2" id="KW-0472">Membrane</keyword>
<dbReference type="Pfam" id="PF09335">
    <property type="entry name" value="VTT_dom"/>
    <property type="match status" value="1"/>
</dbReference>
<comment type="similarity">
    <text evidence="1">Belongs to the DedA family.</text>
</comment>
<evidence type="ECO:0000256" key="1">
    <source>
        <dbReference type="ARBA" id="ARBA00010792"/>
    </source>
</evidence>
<feature type="transmembrane region" description="Helical" evidence="2">
    <location>
        <begin position="137"/>
        <end position="160"/>
    </location>
</feature>
<dbReference type="Proteomes" id="UP000800303">
    <property type="component" value="Unassembled WGS sequence"/>
</dbReference>
<evidence type="ECO:0000313" key="5">
    <source>
        <dbReference type="Proteomes" id="UP000800303"/>
    </source>
</evidence>
<evidence type="ECO:0000313" key="4">
    <source>
        <dbReference type="EMBL" id="NGZ77490.1"/>
    </source>
</evidence>
<feature type="transmembrane region" description="Helical" evidence="2">
    <location>
        <begin position="172"/>
        <end position="191"/>
    </location>
</feature>
<sequence length="278" mass="31819">MEIFKMVQQLFEQYGYLVMFLGLFLEFIALPFPGETTMAYAGYLSYKGSLRFDLLLLVAFLGTTIGMSITYFIGKKAGLPFLRRFGGWFFKESKLLKTQAFFAKYGPALIFFGYFIPGVRHFTGYLAGIMNIGFKKFAAYAFTGALFWTLLFLGIGKIFGPQWSVAFHLAERYAVWIVSVLALLLFVFLIYKYRAWTASVFAALSRLWSGRGRRSPLPRAEGEARRDAGRPQQALARSRFRNAPSAHFRSELKHVRIVRIRPGRFPSKIVLKSRPKSR</sequence>
<dbReference type="InterPro" id="IPR051311">
    <property type="entry name" value="DedA_domain"/>
</dbReference>
<dbReference type="PANTHER" id="PTHR42709">
    <property type="entry name" value="ALKALINE PHOSPHATASE LIKE PROTEIN"/>
    <property type="match status" value="1"/>
</dbReference>
<feature type="transmembrane region" description="Helical" evidence="2">
    <location>
        <begin position="54"/>
        <end position="74"/>
    </location>
</feature>
<proteinExistence type="inferred from homology"/>
<keyword evidence="5" id="KW-1185">Reference proteome</keyword>
<evidence type="ECO:0000259" key="3">
    <source>
        <dbReference type="Pfam" id="PF09335"/>
    </source>
</evidence>
<name>A0ABX0FBY4_9BACL</name>
<dbReference type="EMBL" id="JAAFGS010000008">
    <property type="protein sequence ID" value="NGZ77490.1"/>
    <property type="molecule type" value="Genomic_DNA"/>
</dbReference>
<dbReference type="InterPro" id="IPR032816">
    <property type="entry name" value="VTT_dom"/>
</dbReference>
<accession>A0ABX0FBY4</accession>
<keyword evidence="2" id="KW-0812">Transmembrane</keyword>
<keyword evidence="2" id="KW-1133">Transmembrane helix</keyword>
<reference evidence="4 5" key="1">
    <citation type="submission" date="2020-01" db="EMBL/GenBank/DDBJ databases">
        <title>Polyphasic characterisation and genomic insights into a novel alkali tolerant bacterium VR-M41.</title>
        <authorList>
            <person name="Vemuluri V.R."/>
        </authorList>
    </citation>
    <scope>NUCLEOTIDE SEQUENCE [LARGE SCALE GENOMIC DNA]</scope>
    <source>
        <strain evidence="4 5">VR-M41</strain>
    </source>
</reference>
<gene>
    <name evidence="4" type="ORF">GYN08_19550</name>
</gene>
<feature type="domain" description="VTT" evidence="3">
    <location>
        <begin position="32"/>
        <end position="156"/>
    </location>
</feature>
<organism evidence="4 5">
    <name type="scientific">Saccharibacillus alkalitolerans</name>
    <dbReference type="NCBI Taxonomy" id="2705290"/>
    <lineage>
        <taxon>Bacteria</taxon>
        <taxon>Bacillati</taxon>
        <taxon>Bacillota</taxon>
        <taxon>Bacilli</taxon>
        <taxon>Bacillales</taxon>
        <taxon>Paenibacillaceae</taxon>
        <taxon>Saccharibacillus</taxon>
    </lineage>
</organism>
<evidence type="ECO:0000256" key="2">
    <source>
        <dbReference type="SAM" id="Phobius"/>
    </source>
</evidence>